<dbReference type="Gene3D" id="3.30.160.60">
    <property type="entry name" value="Classic Zinc Finger"/>
    <property type="match status" value="6"/>
</dbReference>
<dbReference type="EMBL" id="MTYJ01000354">
    <property type="protein sequence ID" value="OWA53892.1"/>
    <property type="molecule type" value="Genomic_DNA"/>
</dbReference>
<accession>A0A9X6NGZ9</accession>
<feature type="compositionally biased region" description="Low complexity" evidence="11">
    <location>
        <begin position="357"/>
        <end position="404"/>
    </location>
</feature>
<feature type="domain" description="C2H2-type" evidence="12">
    <location>
        <begin position="148"/>
        <end position="175"/>
    </location>
</feature>
<organism evidence="13 14">
    <name type="scientific">Hypsibius exemplaris</name>
    <name type="common">Freshwater tardigrade</name>
    <dbReference type="NCBI Taxonomy" id="2072580"/>
    <lineage>
        <taxon>Eukaryota</taxon>
        <taxon>Metazoa</taxon>
        <taxon>Ecdysozoa</taxon>
        <taxon>Tardigrada</taxon>
        <taxon>Eutardigrada</taxon>
        <taxon>Parachela</taxon>
        <taxon>Hypsibioidea</taxon>
        <taxon>Hypsibiidae</taxon>
        <taxon>Hypsibius</taxon>
    </lineage>
</organism>
<dbReference type="OrthoDB" id="40579at2759"/>
<comment type="subcellular location">
    <subcellularLocation>
        <location evidence="1">Nucleus</location>
    </subcellularLocation>
</comment>
<evidence type="ECO:0000256" key="7">
    <source>
        <dbReference type="ARBA" id="ARBA00023015"/>
    </source>
</evidence>
<feature type="domain" description="C2H2-type" evidence="12">
    <location>
        <begin position="92"/>
        <end position="119"/>
    </location>
</feature>
<feature type="region of interest" description="Disordered" evidence="11">
    <location>
        <begin position="357"/>
        <end position="407"/>
    </location>
</feature>
<evidence type="ECO:0000256" key="10">
    <source>
        <dbReference type="PROSITE-ProRule" id="PRU00042"/>
    </source>
</evidence>
<dbReference type="FunFam" id="3.30.160.60:FF:000358">
    <property type="entry name" value="zinc finger protein 24"/>
    <property type="match status" value="1"/>
</dbReference>
<feature type="domain" description="C2H2-type" evidence="12">
    <location>
        <begin position="176"/>
        <end position="203"/>
    </location>
</feature>
<evidence type="ECO:0000256" key="11">
    <source>
        <dbReference type="SAM" id="MobiDB-lite"/>
    </source>
</evidence>
<keyword evidence="5 10" id="KW-0863">Zinc-finger</keyword>
<dbReference type="InterPro" id="IPR050527">
    <property type="entry name" value="Snail/Krueppel_Znf"/>
</dbReference>
<dbReference type="PROSITE" id="PS50157">
    <property type="entry name" value="ZINC_FINGER_C2H2_2"/>
    <property type="match status" value="6"/>
</dbReference>
<dbReference type="FunFam" id="3.30.160.60:FF:002343">
    <property type="entry name" value="Zinc finger protein 33A"/>
    <property type="match status" value="1"/>
</dbReference>
<dbReference type="GO" id="GO:0008270">
    <property type="term" value="F:zinc ion binding"/>
    <property type="evidence" value="ECO:0007669"/>
    <property type="project" value="UniProtKB-KW"/>
</dbReference>
<keyword evidence="3" id="KW-0479">Metal-binding</keyword>
<keyword evidence="6" id="KW-0862">Zinc</keyword>
<dbReference type="Pfam" id="PF12874">
    <property type="entry name" value="zf-met"/>
    <property type="match status" value="1"/>
</dbReference>
<comment type="caution">
    <text evidence="13">The sequence shown here is derived from an EMBL/GenBank/DDBJ whole genome shotgun (WGS) entry which is preliminary data.</text>
</comment>
<dbReference type="InterPro" id="IPR036236">
    <property type="entry name" value="Znf_C2H2_sf"/>
</dbReference>
<dbReference type="PANTHER" id="PTHR24388:SF54">
    <property type="entry name" value="PROTEIN ESCARGOT"/>
    <property type="match status" value="1"/>
</dbReference>
<dbReference type="InterPro" id="IPR013087">
    <property type="entry name" value="Znf_C2H2_type"/>
</dbReference>
<dbReference type="PROSITE" id="PS00028">
    <property type="entry name" value="ZINC_FINGER_C2H2_1"/>
    <property type="match status" value="6"/>
</dbReference>
<evidence type="ECO:0000256" key="1">
    <source>
        <dbReference type="ARBA" id="ARBA00004123"/>
    </source>
</evidence>
<dbReference type="GO" id="GO:0000981">
    <property type="term" value="F:DNA-binding transcription factor activity, RNA polymerase II-specific"/>
    <property type="evidence" value="ECO:0007669"/>
    <property type="project" value="TreeGrafter"/>
</dbReference>
<evidence type="ECO:0000256" key="5">
    <source>
        <dbReference type="ARBA" id="ARBA00022771"/>
    </source>
</evidence>
<keyword evidence="8" id="KW-0804">Transcription</keyword>
<name>A0A9X6NGZ9_HYPEX</name>
<keyword evidence="9" id="KW-0539">Nucleus</keyword>
<dbReference type="SMART" id="SM00355">
    <property type="entry name" value="ZnF_C2H2"/>
    <property type="match status" value="6"/>
</dbReference>
<dbReference type="AlphaFoldDB" id="A0A9X6NGZ9"/>
<sequence>MEPTDDQTKLVVYPVYSFSLSSSSSSSSSLSSTLSSTFSSGSFSSAQQQRQLYEPLSPVSSAGTPDTLVATRKTLKAEHRAKASALVQLKRVKCETCGKSYSSRKSLKIHVRTHTGYKPYKCSLCPKSFSQSNVLKAHINAHTGQRDFFCYTCGRAFTQSAHMKTHQRIHSRRKDHTCTVCNRSFGSKGVLIRHCRQHTGEKPYRCARCPKTFTRAESLRSHENSHDGIRPYCCAYSHCTSTFTKKSSRKRHEQTCHRDARKRNGLPAEPSSHHTTTTTPGHAFGSLHPTYPSSQQQQQLFMTECFDEFDRVTMFSSDDFSEAPLSPEVFQQCLNDIFQQDATMDDLKFLANSPAGSMSSGGSSFNTGTSSDGASSDGASSDGTFSDGASSDGTSSDGSFESGFVSSPGYDDVNASGQFDGSLKLEPLSPSAYVPVQTYNEAITYVYYNNEPYMQQPSVGRGYGLPEPAYNAGTLLPNPPAFPAYPAAYGSEQTLSTDGNWLTDAMNFRGF</sequence>
<evidence type="ECO:0000313" key="13">
    <source>
        <dbReference type="EMBL" id="OWA53892.1"/>
    </source>
</evidence>
<dbReference type="Proteomes" id="UP000192578">
    <property type="component" value="Unassembled WGS sequence"/>
</dbReference>
<evidence type="ECO:0000256" key="4">
    <source>
        <dbReference type="ARBA" id="ARBA00022737"/>
    </source>
</evidence>
<feature type="region of interest" description="Disordered" evidence="11">
    <location>
        <begin position="250"/>
        <end position="293"/>
    </location>
</feature>
<evidence type="ECO:0000259" key="12">
    <source>
        <dbReference type="PROSITE" id="PS50157"/>
    </source>
</evidence>
<feature type="domain" description="C2H2-type" evidence="12">
    <location>
        <begin position="204"/>
        <end position="231"/>
    </location>
</feature>
<evidence type="ECO:0000256" key="3">
    <source>
        <dbReference type="ARBA" id="ARBA00022723"/>
    </source>
</evidence>
<comment type="similarity">
    <text evidence="2">Belongs to the krueppel C2H2-type zinc-finger protein family.</text>
</comment>
<dbReference type="GO" id="GO:0005634">
    <property type="term" value="C:nucleus"/>
    <property type="evidence" value="ECO:0007669"/>
    <property type="project" value="UniProtKB-SubCell"/>
</dbReference>
<evidence type="ECO:0000256" key="2">
    <source>
        <dbReference type="ARBA" id="ARBA00006991"/>
    </source>
</evidence>
<feature type="domain" description="C2H2-type" evidence="12">
    <location>
        <begin position="232"/>
        <end position="262"/>
    </location>
</feature>
<proteinExistence type="inferred from homology"/>
<evidence type="ECO:0000313" key="14">
    <source>
        <dbReference type="Proteomes" id="UP000192578"/>
    </source>
</evidence>
<keyword evidence="4" id="KW-0677">Repeat</keyword>
<gene>
    <name evidence="13" type="ORF">BV898_18311</name>
</gene>
<evidence type="ECO:0000256" key="6">
    <source>
        <dbReference type="ARBA" id="ARBA00022833"/>
    </source>
</evidence>
<protein>
    <submittedName>
        <fullName evidence="13">Zinc finger and SCAN domain-containing protein 22</fullName>
    </submittedName>
</protein>
<dbReference type="FunFam" id="3.30.160.60:FF:000100">
    <property type="entry name" value="Zinc finger 45-like"/>
    <property type="match status" value="1"/>
</dbReference>
<dbReference type="Pfam" id="PF00096">
    <property type="entry name" value="zf-C2H2"/>
    <property type="match status" value="4"/>
</dbReference>
<dbReference type="SUPFAM" id="SSF57667">
    <property type="entry name" value="beta-beta-alpha zinc fingers"/>
    <property type="match status" value="3"/>
</dbReference>
<dbReference type="GO" id="GO:0000978">
    <property type="term" value="F:RNA polymerase II cis-regulatory region sequence-specific DNA binding"/>
    <property type="evidence" value="ECO:0007669"/>
    <property type="project" value="TreeGrafter"/>
</dbReference>
<keyword evidence="7" id="KW-0805">Transcription regulation</keyword>
<dbReference type="PANTHER" id="PTHR24388">
    <property type="entry name" value="ZINC FINGER PROTEIN"/>
    <property type="match status" value="1"/>
</dbReference>
<dbReference type="FunFam" id="3.30.160.60:FF:000193">
    <property type="entry name" value="Zinc finger protein 300"/>
    <property type="match status" value="1"/>
</dbReference>
<evidence type="ECO:0000256" key="9">
    <source>
        <dbReference type="ARBA" id="ARBA00023242"/>
    </source>
</evidence>
<evidence type="ECO:0000256" key="8">
    <source>
        <dbReference type="ARBA" id="ARBA00023163"/>
    </source>
</evidence>
<keyword evidence="14" id="KW-1185">Reference proteome</keyword>
<reference evidence="14" key="1">
    <citation type="submission" date="2017-01" db="EMBL/GenBank/DDBJ databases">
        <title>Comparative genomics of anhydrobiosis in the tardigrade Hypsibius dujardini.</title>
        <authorList>
            <person name="Yoshida Y."/>
            <person name="Koutsovoulos G."/>
            <person name="Laetsch D."/>
            <person name="Stevens L."/>
            <person name="Kumar S."/>
            <person name="Horikawa D."/>
            <person name="Ishino K."/>
            <person name="Komine S."/>
            <person name="Tomita M."/>
            <person name="Blaxter M."/>
            <person name="Arakawa K."/>
        </authorList>
    </citation>
    <scope>NUCLEOTIDE SEQUENCE [LARGE SCALE GENOMIC DNA]</scope>
    <source>
        <strain evidence="14">Z151</strain>
    </source>
</reference>
<feature type="domain" description="C2H2-type" evidence="12">
    <location>
        <begin position="120"/>
        <end position="147"/>
    </location>
</feature>